<dbReference type="EMBL" id="KT322178">
    <property type="protein sequence ID" value="AKY04341.1"/>
    <property type="molecule type" value="Genomic_DNA"/>
</dbReference>
<feature type="compositionally biased region" description="Acidic residues" evidence="1">
    <location>
        <begin position="41"/>
        <end position="54"/>
    </location>
</feature>
<evidence type="ECO:0000256" key="1">
    <source>
        <dbReference type="SAM" id="MobiDB-lite"/>
    </source>
</evidence>
<feature type="region of interest" description="Disordered" evidence="1">
    <location>
        <begin position="40"/>
        <end position="66"/>
    </location>
</feature>
<evidence type="ECO:0000313" key="2">
    <source>
        <dbReference type="EMBL" id="AKY04341.1"/>
    </source>
</evidence>
<reference evidence="2" key="1">
    <citation type="journal article" date="2015" name="BMC Genomics">
        <title>Diversity of the cell-wall associated genomic island of the archaeon Haloquadratum walsbyi.</title>
        <authorList>
            <person name="Martin-Cuadrado A.B."/>
            <person name="Pasic L."/>
            <person name="Rodriguez-Valera F."/>
        </authorList>
    </citation>
    <scope>NUCLEOTIDE SEQUENCE</scope>
</reference>
<dbReference type="AlphaFoldDB" id="A0A0K1YB57"/>
<protein>
    <submittedName>
        <fullName evidence="2">Uncharacterized protein</fullName>
    </submittedName>
</protein>
<sequence>MKRANNFSVRPSPTTMSDCYVTCWTRVPLSRTELITTARDSDEDDFDFEDEGIWDTDTGKLEGNYN</sequence>
<name>A0A0K1YB57_9EURY</name>
<accession>A0A0K1YB57</accession>
<organism evidence="2">
    <name type="scientific">uncultured haloarchaeon</name>
    <dbReference type="NCBI Taxonomy" id="160804"/>
    <lineage>
        <taxon>Archaea</taxon>
        <taxon>Methanobacteriati</taxon>
        <taxon>Methanobacteriota</taxon>
        <taxon>Stenosarchaea group</taxon>
        <taxon>Halobacteria</taxon>
        <taxon>Halobacteriales</taxon>
        <taxon>Halobacteriaceae</taxon>
        <taxon>environmental samples</taxon>
    </lineage>
</organism>
<proteinExistence type="predicted"/>